<dbReference type="EMBL" id="LTAY01000031">
    <property type="protein sequence ID" value="OPX48476.1"/>
    <property type="molecule type" value="Genomic_DNA"/>
</dbReference>
<comment type="caution">
    <text evidence="1">The sequence shown here is derived from an EMBL/GenBank/DDBJ whole genome shotgun (WGS) entry which is preliminary data.</text>
</comment>
<dbReference type="RefSeq" id="WP_242945622.1">
    <property type="nucleotide sequence ID" value="NZ_LTAY01000031.1"/>
</dbReference>
<accession>A0A1V4SW68</accession>
<name>A0A1V4SW68_9CLOT</name>
<protein>
    <submittedName>
        <fullName evidence="1">Uncharacterized protein</fullName>
    </submittedName>
</protein>
<sequence length="139" mass="16178">MRATIGKFIIESDSRQYVVYERCIVNVGTATKEENIGKEYNKPIGYFNTLKSAYKFIGERTVKTNDDVETILNKLQEIIDKNNINLNIYVASVDVLVSHLNDAIDKLENKEYEDQSLNDYIKILRKEMKIIRRNRGNII</sequence>
<organism evidence="1 2">
    <name type="scientific">Clostridium thermobutyricum DSM 4928</name>
    <dbReference type="NCBI Taxonomy" id="1121339"/>
    <lineage>
        <taxon>Bacteria</taxon>
        <taxon>Bacillati</taxon>
        <taxon>Bacillota</taxon>
        <taxon>Clostridia</taxon>
        <taxon>Eubacteriales</taxon>
        <taxon>Clostridiaceae</taxon>
        <taxon>Clostridium</taxon>
    </lineage>
</organism>
<dbReference type="Proteomes" id="UP000191448">
    <property type="component" value="Unassembled WGS sequence"/>
</dbReference>
<dbReference type="AlphaFoldDB" id="A0A1V4SW68"/>
<reference evidence="1 2" key="1">
    <citation type="submission" date="2016-02" db="EMBL/GenBank/DDBJ databases">
        <title>Genome sequence of Clostridium thermobutyricum DSM 4928.</title>
        <authorList>
            <person name="Poehlein A."/>
            <person name="Daniel R."/>
        </authorList>
    </citation>
    <scope>NUCLEOTIDE SEQUENCE [LARGE SCALE GENOMIC DNA]</scope>
    <source>
        <strain evidence="1 2">DSM 4928</strain>
    </source>
</reference>
<evidence type="ECO:0000313" key="1">
    <source>
        <dbReference type="EMBL" id="OPX48476.1"/>
    </source>
</evidence>
<evidence type="ECO:0000313" key="2">
    <source>
        <dbReference type="Proteomes" id="UP000191448"/>
    </source>
</evidence>
<proteinExistence type="predicted"/>
<gene>
    <name evidence="1" type="ORF">CLTHE_11540</name>
</gene>